<dbReference type="PANTHER" id="PTHR32057:SF14">
    <property type="entry name" value="PROTEIN ADENYLYLTRANSFERASE SELO, MITOCHONDRIAL"/>
    <property type="match status" value="1"/>
</dbReference>
<keyword evidence="11" id="KW-1185">Reference proteome</keyword>
<dbReference type="EMBL" id="JAEPRC010000275">
    <property type="protein sequence ID" value="KAG2201727.1"/>
    <property type="molecule type" value="Genomic_DNA"/>
</dbReference>
<keyword evidence="3" id="KW-0808">Transferase</keyword>
<dbReference type="InterPro" id="IPR003846">
    <property type="entry name" value="SelO"/>
</dbReference>
<sequence length="595" mass="67988">SFLFYHNMKSIVKMTSRTLESLPSVPTKFTNALPCDIYTAKVTESSQTNLMRTPRPVHQAVYSHVYPETAPDPRLLSLSKPACKDLDLDANEILSDPHKFVSVFSGNEILPDTKPWSLCYAGHQFGFFAGQLGDGRAVSLFESINSKGESWEIQLKGAGRTPYSRFGDGYAVLRSSIREFLMSEHMHALGVPTTRALALMETTRDVYRDDGPRGKQPETGAIVARMSPSWLRFGNFEMFYSRDDMDNVRLLADYAIDQVVKDTEYGGTGNKYASFFRNVTKSTAKMVAEWQAIGFNHGVMNTDNMSILGLTMDYGPFQIMDYYNPLYICNHSDEAGRYAYHRQPSVCIFNLVKLSIPLFELIGAGDGVDHLVFPSISDETKEGVTDEETLEKYRYEGKTFVQDLLNNEFKEYFMQHLLAKMRSKIGLSENTSTQSDMDDVVIPLLDWMTTYHIDYHRFYRSLSNYKITEEGEDADADNAITKWLDIRTEEEAQTDPSKEALKPWLAIYRHRLLKDKVDNDERKQRMDAVNPRFVLRNSIAEDVIQAFDNETDEDEARDILNACLDACTNPFKDYYEDERIENWIKSSVPVSNIDI</sequence>
<evidence type="ECO:0000256" key="1">
    <source>
        <dbReference type="ARBA" id="ARBA00001946"/>
    </source>
</evidence>
<evidence type="ECO:0000256" key="6">
    <source>
        <dbReference type="ARBA" id="ARBA00022741"/>
    </source>
</evidence>
<name>A0A8H7V186_9FUNG</name>
<accession>A0A8H7V186</accession>
<evidence type="ECO:0000256" key="2">
    <source>
        <dbReference type="ARBA" id="ARBA00009747"/>
    </source>
</evidence>
<comment type="caution">
    <text evidence="10">The sequence shown here is derived from an EMBL/GenBank/DDBJ whole genome shotgun (WGS) entry which is preliminary data.</text>
</comment>
<evidence type="ECO:0000256" key="9">
    <source>
        <dbReference type="ARBA" id="ARBA00031547"/>
    </source>
</evidence>
<keyword evidence="4" id="KW-0548">Nucleotidyltransferase</keyword>
<proteinExistence type="inferred from homology"/>
<evidence type="ECO:0000256" key="8">
    <source>
        <dbReference type="ARBA" id="ARBA00022842"/>
    </source>
</evidence>
<dbReference type="AlphaFoldDB" id="A0A8H7V186"/>
<evidence type="ECO:0000256" key="7">
    <source>
        <dbReference type="ARBA" id="ARBA00022840"/>
    </source>
</evidence>
<gene>
    <name evidence="10" type="ORF">INT46_003119</name>
</gene>
<dbReference type="GO" id="GO:0005524">
    <property type="term" value="F:ATP binding"/>
    <property type="evidence" value="ECO:0007669"/>
    <property type="project" value="UniProtKB-KW"/>
</dbReference>
<evidence type="ECO:0000313" key="10">
    <source>
        <dbReference type="EMBL" id="KAG2201727.1"/>
    </source>
</evidence>
<feature type="non-terminal residue" evidence="10">
    <location>
        <position position="1"/>
    </location>
</feature>
<keyword evidence="5" id="KW-0479">Metal-binding</keyword>
<dbReference type="Pfam" id="PF02696">
    <property type="entry name" value="SelO"/>
    <property type="match status" value="1"/>
</dbReference>
<dbReference type="GO" id="GO:0070733">
    <property type="term" value="F:AMPylase activity"/>
    <property type="evidence" value="ECO:0007669"/>
    <property type="project" value="TreeGrafter"/>
</dbReference>
<evidence type="ECO:0000256" key="4">
    <source>
        <dbReference type="ARBA" id="ARBA00022695"/>
    </source>
</evidence>
<evidence type="ECO:0000313" key="11">
    <source>
        <dbReference type="Proteomes" id="UP000650833"/>
    </source>
</evidence>
<organism evidence="10 11">
    <name type="scientific">Mucor plumbeus</name>
    <dbReference type="NCBI Taxonomy" id="97098"/>
    <lineage>
        <taxon>Eukaryota</taxon>
        <taxon>Fungi</taxon>
        <taxon>Fungi incertae sedis</taxon>
        <taxon>Mucoromycota</taxon>
        <taxon>Mucoromycotina</taxon>
        <taxon>Mucoromycetes</taxon>
        <taxon>Mucorales</taxon>
        <taxon>Mucorineae</taxon>
        <taxon>Mucoraceae</taxon>
        <taxon>Mucor</taxon>
    </lineage>
</organism>
<reference evidence="10" key="1">
    <citation type="submission" date="2020-12" db="EMBL/GenBank/DDBJ databases">
        <title>Metabolic potential, ecology and presence of endohyphal bacteria is reflected in genomic diversity of Mucoromycotina.</title>
        <authorList>
            <person name="Muszewska A."/>
            <person name="Okrasinska A."/>
            <person name="Steczkiewicz K."/>
            <person name="Drgas O."/>
            <person name="Orlowska M."/>
            <person name="Perlinska-Lenart U."/>
            <person name="Aleksandrzak-Piekarczyk T."/>
            <person name="Szatraj K."/>
            <person name="Zielenkiewicz U."/>
            <person name="Pilsyk S."/>
            <person name="Malc E."/>
            <person name="Mieczkowski P."/>
            <person name="Kruszewska J.S."/>
            <person name="Biernat P."/>
            <person name="Pawlowska J."/>
        </authorList>
    </citation>
    <scope>NUCLEOTIDE SEQUENCE</scope>
    <source>
        <strain evidence="10">CBS 226.32</strain>
    </source>
</reference>
<evidence type="ECO:0000256" key="3">
    <source>
        <dbReference type="ARBA" id="ARBA00022679"/>
    </source>
</evidence>
<dbReference type="GO" id="GO:0046872">
    <property type="term" value="F:metal ion binding"/>
    <property type="evidence" value="ECO:0007669"/>
    <property type="project" value="UniProtKB-KW"/>
</dbReference>
<keyword evidence="7" id="KW-0067">ATP-binding</keyword>
<keyword evidence="6" id="KW-0547">Nucleotide-binding</keyword>
<dbReference type="Proteomes" id="UP000650833">
    <property type="component" value="Unassembled WGS sequence"/>
</dbReference>
<dbReference type="HAMAP" id="MF_00692">
    <property type="entry name" value="SelO"/>
    <property type="match status" value="1"/>
</dbReference>
<protein>
    <recommendedName>
        <fullName evidence="9">Selenoprotein O</fullName>
    </recommendedName>
</protein>
<keyword evidence="8" id="KW-0460">Magnesium</keyword>
<comment type="cofactor">
    <cofactor evidence="1">
        <name>Mg(2+)</name>
        <dbReference type="ChEBI" id="CHEBI:18420"/>
    </cofactor>
</comment>
<evidence type="ECO:0000256" key="5">
    <source>
        <dbReference type="ARBA" id="ARBA00022723"/>
    </source>
</evidence>
<comment type="similarity">
    <text evidence="2">Belongs to the SELO family.</text>
</comment>
<dbReference type="NCBIfam" id="NF000658">
    <property type="entry name" value="PRK00029.1"/>
    <property type="match status" value="1"/>
</dbReference>
<dbReference type="GO" id="GO:0005739">
    <property type="term" value="C:mitochondrion"/>
    <property type="evidence" value="ECO:0007669"/>
    <property type="project" value="TreeGrafter"/>
</dbReference>
<dbReference type="OrthoDB" id="10254721at2759"/>
<dbReference type="PANTHER" id="PTHR32057">
    <property type="entry name" value="PROTEIN ADENYLYLTRANSFERASE SELO, MITOCHONDRIAL"/>
    <property type="match status" value="1"/>
</dbReference>